<accession>A0A3B0VKP8</accession>
<dbReference type="HAMAP" id="MF_01057">
    <property type="entry name" value="tRNA_methyltr_TrmB"/>
    <property type="match status" value="1"/>
</dbReference>
<sequence>MKFESTDRQIRSFVLRKGKMTTGQKKAVEEFMPHFAFNPSALIDFKRLFGNDNPVWLDIGFGNGESIIHAAQKYPEINFLGIEVHLPGVGHLLMAIDELNLTNVRIIRNDAVDMLNLFIQDQSLSAIHIYFPDPWHKKRHHKRRIINQAFLDLIQNKLTANGRLHYASDWEPYAIEVQALFADNAWLVNQMDRQQPNNGFAPRPDWRPVTKFERRGQRLEHGTYDLIMQKT</sequence>
<dbReference type="InterPro" id="IPR003358">
    <property type="entry name" value="tRNA_(Gua-N-7)_MeTrfase_Trmb"/>
</dbReference>
<reference evidence="7" key="1">
    <citation type="submission" date="2018-06" db="EMBL/GenBank/DDBJ databases">
        <authorList>
            <person name="Zhirakovskaya E."/>
        </authorList>
    </citation>
    <scope>NUCLEOTIDE SEQUENCE</scope>
</reference>
<dbReference type="NCBIfam" id="TIGR00091">
    <property type="entry name" value="tRNA (guanosine(46)-N7)-methyltransferase TrmB"/>
    <property type="match status" value="1"/>
</dbReference>
<dbReference type="PANTHER" id="PTHR23417:SF14">
    <property type="entry name" value="PENTACOTRIPEPTIDE-REPEAT REGION OF PRORP DOMAIN-CONTAINING PROTEIN"/>
    <property type="match status" value="1"/>
</dbReference>
<evidence type="ECO:0000256" key="3">
    <source>
        <dbReference type="ARBA" id="ARBA00022603"/>
    </source>
</evidence>
<dbReference type="Pfam" id="PF02390">
    <property type="entry name" value="Methyltransf_4"/>
    <property type="match status" value="1"/>
</dbReference>
<evidence type="ECO:0000256" key="1">
    <source>
        <dbReference type="ARBA" id="ARBA00000142"/>
    </source>
</evidence>
<gene>
    <name evidence="7" type="ORF">MNBD_GAMMA02-282</name>
</gene>
<dbReference type="EMBL" id="UOFA01000094">
    <property type="protein sequence ID" value="VAW44198.1"/>
    <property type="molecule type" value="Genomic_DNA"/>
</dbReference>
<name>A0A3B0VKP8_9ZZZZ</name>
<keyword evidence="5" id="KW-0949">S-adenosyl-L-methionine</keyword>
<keyword evidence="6" id="KW-0819">tRNA processing</keyword>
<dbReference type="Gene3D" id="3.40.50.150">
    <property type="entry name" value="Vaccinia Virus protein VP39"/>
    <property type="match status" value="1"/>
</dbReference>
<evidence type="ECO:0000256" key="2">
    <source>
        <dbReference type="ARBA" id="ARBA00011977"/>
    </source>
</evidence>
<proteinExistence type="inferred from homology"/>
<dbReference type="GO" id="GO:0043527">
    <property type="term" value="C:tRNA methyltransferase complex"/>
    <property type="evidence" value="ECO:0007669"/>
    <property type="project" value="TreeGrafter"/>
</dbReference>
<dbReference type="EC" id="2.1.1.33" evidence="2"/>
<dbReference type="SUPFAM" id="SSF53335">
    <property type="entry name" value="S-adenosyl-L-methionine-dependent methyltransferases"/>
    <property type="match status" value="1"/>
</dbReference>
<organism evidence="7">
    <name type="scientific">hydrothermal vent metagenome</name>
    <dbReference type="NCBI Taxonomy" id="652676"/>
    <lineage>
        <taxon>unclassified sequences</taxon>
        <taxon>metagenomes</taxon>
        <taxon>ecological metagenomes</taxon>
    </lineage>
</organism>
<keyword evidence="4 7" id="KW-0808">Transferase</keyword>
<evidence type="ECO:0000256" key="4">
    <source>
        <dbReference type="ARBA" id="ARBA00022679"/>
    </source>
</evidence>
<dbReference type="GO" id="GO:0008176">
    <property type="term" value="F:tRNA (guanine(46)-N7)-methyltransferase activity"/>
    <property type="evidence" value="ECO:0007669"/>
    <property type="project" value="UniProtKB-EC"/>
</dbReference>
<dbReference type="InterPro" id="IPR029063">
    <property type="entry name" value="SAM-dependent_MTases_sf"/>
</dbReference>
<dbReference type="PANTHER" id="PTHR23417">
    <property type="entry name" value="3-DEOXY-D-MANNO-OCTULOSONIC-ACID TRANSFERASE/TRNA GUANINE-N 7 - -METHYLTRANSFERASE"/>
    <property type="match status" value="1"/>
</dbReference>
<dbReference type="PROSITE" id="PS51625">
    <property type="entry name" value="SAM_MT_TRMB"/>
    <property type="match status" value="1"/>
</dbReference>
<keyword evidence="3 7" id="KW-0489">Methyltransferase</keyword>
<protein>
    <recommendedName>
        <fullName evidence="2">tRNA (guanine(46)-N(7))-methyltransferase</fullName>
        <ecNumber evidence="2">2.1.1.33</ecNumber>
    </recommendedName>
</protein>
<evidence type="ECO:0000313" key="7">
    <source>
        <dbReference type="EMBL" id="VAW44198.1"/>
    </source>
</evidence>
<dbReference type="AlphaFoldDB" id="A0A3B0VKP8"/>
<evidence type="ECO:0000256" key="6">
    <source>
        <dbReference type="ARBA" id="ARBA00022694"/>
    </source>
</evidence>
<comment type="catalytic activity">
    <reaction evidence="1">
        <text>guanosine(46) in tRNA + S-adenosyl-L-methionine = N(7)-methylguanosine(46) in tRNA + S-adenosyl-L-homocysteine</text>
        <dbReference type="Rhea" id="RHEA:42708"/>
        <dbReference type="Rhea" id="RHEA-COMP:10188"/>
        <dbReference type="Rhea" id="RHEA-COMP:10189"/>
        <dbReference type="ChEBI" id="CHEBI:57856"/>
        <dbReference type="ChEBI" id="CHEBI:59789"/>
        <dbReference type="ChEBI" id="CHEBI:74269"/>
        <dbReference type="ChEBI" id="CHEBI:74480"/>
        <dbReference type="EC" id="2.1.1.33"/>
    </reaction>
</comment>
<evidence type="ECO:0000256" key="5">
    <source>
        <dbReference type="ARBA" id="ARBA00022691"/>
    </source>
</evidence>
<dbReference type="InterPro" id="IPR055361">
    <property type="entry name" value="tRNA_methyltr_TrmB_bact"/>
</dbReference>